<dbReference type="CDD" id="cd01647">
    <property type="entry name" value="RT_LTR"/>
    <property type="match status" value="1"/>
</dbReference>
<dbReference type="Gene3D" id="3.10.10.10">
    <property type="entry name" value="HIV Type 1 Reverse Transcriptase, subunit A, domain 1"/>
    <property type="match status" value="1"/>
</dbReference>
<organism evidence="2 3">
    <name type="scientific">Tanacetum coccineum</name>
    <dbReference type="NCBI Taxonomy" id="301880"/>
    <lineage>
        <taxon>Eukaryota</taxon>
        <taxon>Viridiplantae</taxon>
        <taxon>Streptophyta</taxon>
        <taxon>Embryophyta</taxon>
        <taxon>Tracheophyta</taxon>
        <taxon>Spermatophyta</taxon>
        <taxon>Magnoliopsida</taxon>
        <taxon>eudicotyledons</taxon>
        <taxon>Gunneridae</taxon>
        <taxon>Pentapetalae</taxon>
        <taxon>asterids</taxon>
        <taxon>campanulids</taxon>
        <taxon>Asterales</taxon>
        <taxon>Asteraceae</taxon>
        <taxon>Asteroideae</taxon>
        <taxon>Anthemideae</taxon>
        <taxon>Anthemidinae</taxon>
        <taxon>Tanacetum</taxon>
    </lineage>
</organism>
<sequence length="998" mass="115160">MCIDYRELNKLTAKNRYPLPRIDDLFDQLQGSQFFSKIDLRSRYHQLRVHENDILKSAFRTRYGHFEFTVMPFGLTNAPTEFIDLMNKFCRPYLDKFVIVFIDDILIYSKTREEHLEHLRLVLGLLKKEKLFIENFSKIAKSLTILTQKCKTFDWGEEHELSFQTLKDKLCNAPILALPDRSEDFVIELFSDYDCEIRYHPGKANVVADALSRKERVKPKRKYLDGMIKQRSNGTLYYLDRIWVPLKGEVRTLIMDEAHKSKYSVHLGADKMYYDLRDRISSGHDTIWVIMDRLTKSAHFLPMREDYKMDRLARLYLNEIVARHGTDGQSEHTIQTLEDMLRACVLDFEGSWDVHLPLVEFLYNNSYHSKIKDRLKAVHDRHKSYADKRRKPLEFSVGDYVLLKVSHWKDLPEELNGAHDAFHVSNLKKCLVDPTLQVPLDEIRVDAKLNFMEEPVEILEREFKKLKHSRIAIVKVRWNLKRGPEFTWEREDKMKLNYLHLFIMLVVEFRGRNSFKGILYRVDVGDFVKNYGDLWFIMINNSFLKTGLVVTGLPYLGFRKKYHLNLGMIDQQRDKTIIALMNQTEVLIGLNMDENPIIAVSLDQFEEEETETIGEPTMEEYMTKTQDYYGSEIVRPNIDDKMLTSILKRTRSTDTSHRLAAIQVQLNNLGRNIKKVNEKVYAAQVECESCKGPHYTKDCPLKEEVKAFEEAFYMQYGVPFPPGGRFRAAALGFYQRDNKNPSYYKRGDLEVYLAQPKLTRKIKSISTTIKTDTTSIRRIGGSRYAVLDNQNIMQTFKPNQSTIPFPSRLTDDCYDVMNVLDSATYEIFEEGRRMEDQVKRSMNEDPLPQKEKDPGSLTLPCYINNVCFEIALADLGASVSVMPLTTFTNLGLGDLAPTKLTVKLADRIIKYPKGVAENVLEGIVVENMDGYRGQDMGDVIFEEPFCKASCVEASSSGKSSSSGNLGSGRDTLTVGKCSISGNHTISSGKALVHFIPNS</sequence>
<dbReference type="InterPro" id="IPR021109">
    <property type="entry name" value="Peptidase_aspartic_dom_sf"/>
</dbReference>
<keyword evidence="2" id="KW-0548">Nucleotidyltransferase</keyword>
<dbReference type="InterPro" id="IPR043128">
    <property type="entry name" value="Rev_trsase/Diguanyl_cyclase"/>
</dbReference>
<dbReference type="SUPFAM" id="SSF56672">
    <property type="entry name" value="DNA/RNA polymerases"/>
    <property type="match status" value="1"/>
</dbReference>
<accession>A0ABQ4X5H8</accession>
<dbReference type="InterPro" id="IPR012337">
    <property type="entry name" value="RNaseH-like_sf"/>
</dbReference>
<reference evidence="2" key="2">
    <citation type="submission" date="2022-01" db="EMBL/GenBank/DDBJ databases">
        <authorList>
            <person name="Yamashiro T."/>
            <person name="Shiraishi A."/>
            <person name="Satake H."/>
            <person name="Nakayama K."/>
        </authorList>
    </citation>
    <scope>NUCLEOTIDE SEQUENCE</scope>
</reference>
<evidence type="ECO:0000259" key="1">
    <source>
        <dbReference type="Pfam" id="PF00078"/>
    </source>
</evidence>
<name>A0ABQ4X5H8_9ASTR</name>
<dbReference type="PANTHER" id="PTHR24559:SF444">
    <property type="entry name" value="REVERSE TRANSCRIPTASE DOMAIN-CONTAINING PROTEIN"/>
    <property type="match status" value="1"/>
</dbReference>
<dbReference type="PANTHER" id="PTHR24559">
    <property type="entry name" value="TRANSPOSON TY3-I GAG-POL POLYPROTEIN"/>
    <property type="match status" value="1"/>
</dbReference>
<feature type="domain" description="Reverse transcriptase" evidence="1">
    <location>
        <begin position="2"/>
        <end position="134"/>
    </location>
</feature>
<evidence type="ECO:0000313" key="2">
    <source>
        <dbReference type="EMBL" id="GJS60245.1"/>
    </source>
</evidence>
<dbReference type="Gene3D" id="2.40.70.10">
    <property type="entry name" value="Acid Proteases"/>
    <property type="match status" value="1"/>
</dbReference>
<dbReference type="Proteomes" id="UP001151760">
    <property type="component" value="Unassembled WGS sequence"/>
</dbReference>
<dbReference type="Gene3D" id="3.30.70.270">
    <property type="match status" value="1"/>
</dbReference>
<dbReference type="EMBL" id="BQNB010009208">
    <property type="protein sequence ID" value="GJS60245.1"/>
    <property type="molecule type" value="Genomic_DNA"/>
</dbReference>
<dbReference type="InterPro" id="IPR000477">
    <property type="entry name" value="RT_dom"/>
</dbReference>
<dbReference type="InterPro" id="IPR053134">
    <property type="entry name" value="RNA-dir_DNA_polymerase"/>
</dbReference>
<gene>
    <name evidence="2" type="ORF">Tco_0655029</name>
</gene>
<dbReference type="InterPro" id="IPR036397">
    <property type="entry name" value="RNaseH_sf"/>
</dbReference>
<dbReference type="SUPFAM" id="SSF53098">
    <property type="entry name" value="Ribonuclease H-like"/>
    <property type="match status" value="1"/>
</dbReference>
<reference evidence="2" key="1">
    <citation type="journal article" date="2022" name="Int. J. Mol. Sci.">
        <title>Draft Genome of Tanacetum Coccineum: Genomic Comparison of Closely Related Tanacetum-Family Plants.</title>
        <authorList>
            <person name="Yamashiro T."/>
            <person name="Shiraishi A."/>
            <person name="Nakayama K."/>
            <person name="Satake H."/>
        </authorList>
    </citation>
    <scope>NUCLEOTIDE SEQUENCE</scope>
</reference>
<keyword evidence="2" id="KW-0808">Transferase</keyword>
<dbReference type="Gene3D" id="3.30.420.10">
    <property type="entry name" value="Ribonuclease H-like superfamily/Ribonuclease H"/>
    <property type="match status" value="1"/>
</dbReference>
<dbReference type="GO" id="GO:0003964">
    <property type="term" value="F:RNA-directed DNA polymerase activity"/>
    <property type="evidence" value="ECO:0007669"/>
    <property type="project" value="UniProtKB-KW"/>
</dbReference>
<dbReference type="InterPro" id="IPR043502">
    <property type="entry name" value="DNA/RNA_pol_sf"/>
</dbReference>
<dbReference type="Pfam" id="PF00078">
    <property type="entry name" value="RVT_1"/>
    <property type="match status" value="1"/>
</dbReference>
<keyword evidence="2" id="KW-0695">RNA-directed DNA polymerase</keyword>
<keyword evidence="3" id="KW-1185">Reference proteome</keyword>
<comment type="caution">
    <text evidence="2">The sequence shown here is derived from an EMBL/GenBank/DDBJ whole genome shotgun (WGS) entry which is preliminary data.</text>
</comment>
<evidence type="ECO:0000313" key="3">
    <source>
        <dbReference type="Proteomes" id="UP001151760"/>
    </source>
</evidence>
<proteinExistence type="predicted"/>
<protein>
    <submittedName>
        <fullName evidence="2">Reverse transcriptase domain-containing protein</fullName>
    </submittedName>
</protein>